<feature type="region of interest" description="Disordered" evidence="1">
    <location>
        <begin position="1"/>
        <end position="26"/>
    </location>
</feature>
<dbReference type="RefSeq" id="WP_369600464.1">
    <property type="nucleotide sequence ID" value="NZ_CP154858.1"/>
</dbReference>
<dbReference type="AlphaFoldDB" id="A0AB39UTP1"/>
<keyword evidence="2" id="KW-0472">Membrane</keyword>
<accession>A0AB39UTP1</accession>
<feature type="transmembrane region" description="Helical" evidence="2">
    <location>
        <begin position="35"/>
        <end position="53"/>
    </location>
</feature>
<keyword evidence="2" id="KW-0812">Transmembrane</keyword>
<dbReference type="KEGG" id="tcd:AAIA72_11500"/>
<keyword evidence="2" id="KW-1133">Transmembrane helix</keyword>
<protein>
    <submittedName>
        <fullName evidence="3">Uncharacterized protein</fullName>
    </submittedName>
</protein>
<name>A0AB39UTP1_9GAMM</name>
<evidence type="ECO:0000256" key="2">
    <source>
        <dbReference type="SAM" id="Phobius"/>
    </source>
</evidence>
<gene>
    <name evidence="3" type="ORF">AAIA72_11500</name>
</gene>
<feature type="compositionally biased region" description="Low complexity" evidence="1">
    <location>
        <begin position="109"/>
        <end position="122"/>
    </location>
</feature>
<feature type="region of interest" description="Disordered" evidence="1">
    <location>
        <begin position="71"/>
        <end position="122"/>
    </location>
</feature>
<sequence>MIKPPKLSREERDHTGSANLNPVQRMEPGSRRLPAVVWIGAVILGAGVLVPWGEVEQFVSQGLASLTELAGQAAPGEPAHNPGADQPVAASAPSAHPPPTQAPPMTRSAPLAARPEPAPVAEAHPTGWAAVPEAPEGQALRVISVSRWSVRPWKLGAAQRRVPLMTRHARCRLERGKYPGNQGDQVYYGELSLAGQPHCVAVTGWRSASPPWLWWDANADGLFGDPGAVFRGRAPGKLAVTVVTPMPDERLRAAHPINQKYTFWAWVREQNGQPTLFYYPTTEIESAVRLPGLDTPVKLVVSEKPGGHDGNFTDDGLYVDLDGDGALSDEEYIPPEGALRAPDGSLWRIRVAL</sequence>
<organism evidence="3">
    <name type="scientific">Thermohahella caldifontis</name>
    <dbReference type="NCBI Taxonomy" id="3142973"/>
    <lineage>
        <taxon>Bacteria</taxon>
        <taxon>Pseudomonadati</taxon>
        <taxon>Pseudomonadota</taxon>
        <taxon>Gammaproteobacteria</taxon>
        <taxon>Oceanospirillales</taxon>
        <taxon>Hahellaceae</taxon>
        <taxon>Thermohahella</taxon>
    </lineage>
</organism>
<evidence type="ECO:0000256" key="1">
    <source>
        <dbReference type="SAM" id="MobiDB-lite"/>
    </source>
</evidence>
<proteinExistence type="predicted"/>
<dbReference type="EMBL" id="CP154858">
    <property type="protein sequence ID" value="XDT71428.1"/>
    <property type="molecule type" value="Genomic_DNA"/>
</dbReference>
<reference evidence="3" key="1">
    <citation type="submission" date="2024-05" db="EMBL/GenBank/DDBJ databases">
        <title>Genome sequencing of novel strain.</title>
        <authorList>
            <person name="Ganbat D."/>
            <person name="Ganbat S."/>
            <person name="Lee S.-J."/>
        </authorList>
    </citation>
    <scope>NUCLEOTIDE SEQUENCE</scope>
    <source>
        <strain evidence="3">SMD15-11</strain>
    </source>
</reference>
<evidence type="ECO:0000313" key="3">
    <source>
        <dbReference type="EMBL" id="XDT71428.1"/>
    </source>
</evidence>